<dbReference type="PANTHER" id="PTHR14087:SF7">
    <property type="entry name" value="THYMOCYTE NUCLEAR PROTEIN 1"/>
    <property type="match status" value="1"/>
</dbReference>
<organism evidence="2 3">
    <name type="scientific">Limnothrix redekei LRLZ20PSL1</name>
    <dbReference type="NCBI Taxonomy" id="3112953"/>
    <lineage>
        <taxon>Bacteria</taxon>
        <taxon>Bacillati</taxon>
        <taxon>Cyanobacteriota</taxon>
        <taxon>Cyanophyceae</taxon>
        <taxon>Pseudanabaenales</taxon>
        <taxon>Pseudanabaenaceae</taxon>
        <taxon>Limnothrix</taxon>
    </lineage>
</organism>
<dbReference type="Pfam" id="PF01878">
    <property type="entry name" value="EVE"/>
    <property type="match status" value="1"/>
</dbReference>
<feature type="domain" description="EVE" evidence="1">
    <location>
        <begin position="10"/>
        <end position="154"/>
    </location>
</feature>
<dbReference type="SUPFAM" id="SSF88697">
    <property type="entry name" value="PUA domain-like"/>
    <property type="match status" value="1"/>
</dbReference>
<dbReference type="Gene3D" id="3.10.590.10">
    <property type="entry name" value="ph1033 like domains"/>
    <property type="match status" value="1"/>
</dbReference>
<protein>
    <submittedName>
        <fullName evidence="2">EVE domain-containing protein</fullName>
    </submittedName>
</protein>
<dbReference type="PANTHER" id="PTHR14087">
    <property type="entry name" value="THYMOCYTE NUCLEAR PROTEIN 1"/>
    <property type="match status" value="1"/>
</dbReference>
<evidence type="ECO:0000259" key="1">
    <source>
        <dbReference type="Pfam" id="PF01878"/>
    </source>
</evidence>
<accession>A0ABW7C955</accession>
<dbReference type="Proteomes" id="UP001604335">
    <property type="component" value="Unassembled WGS sequence"/>
</dbReference>
<dbReference type="EMBL" id="JAZAQF010000012">
    <property type="protein sequence ID" value="MFG3816466.1"/>
    <property type="molecule type" value="Genomic_DNA"/>
</dbReference>
<dbReference type="InterPro" id="IPR047197">
    <property type="entry name" value="THYN1-like_EVE"/>
</dbReference>
<dbReference type="CDD" id="cd21133">
    <property type="entry name" value="EVE"/>
    <property type="match status" value="1"/>
</dbReference>
<evidence type="ECO:0000313" key="2">
    <source>
        <dbReference type="EMBL" id="MFG3816466.1"/>
    </source>
</evidence>
<gene>
    <name evidence="2" type="ORF">VPK24_02365</name>
</gene>
<dbReference type="RefSeq" id="WP_393010379.1">
    <property type="nucleotide sequence ID" value="NZ_JAZAQF010000012.1"/>
</dbReference>
<dbReference type="InterPro" id="IPR015947">
    <property type="entry name" value="PUA-like_sf"/>
</dbReference>
<evidence type="ECO:0000313" key="3">
    <source>
        <dbReference type="Proteomes" id="UP001604335"/>
    </source>
</evidence>
<sequence>MALPPVPAACWLIKSEPTTYSIAHLERDRQTIWDGVRNYQARNFLQAMQPGDWAFFYHSNTEPPGIAGLAQVAVAKVVDPTQFDPNSPYFDPKASPDRPRWFTVEVAHLQTFDRFLPLELLRSQFTADELLILRRGNRLSVTPVDRPVAERLLTLASSPQTSP</sequence>
<name>A0ABW7C955_9CYAN</name>
<dbReference type="InterPro" id="IPR002740">
    <property type="entry name" value="EVE_domain"/>
</dbReference>
<reference evidence="3" key="1">
    <citation type="journal article" date="2024" name="Algal Res.">
        <title>Biochemical, toxicological and genomic investigation of a high-biomass producing Limnothrix strain isolated from Italian shallow drinking water reservoir.</title>
        <authorList>
            <person name="Simonazzi M."/>
            <person name="Shishido T.K."/>
            <person name="Delbaje E."/>
            <person name="Wahlsten M."/>
            <person name="Fewer D.P."/>
            <person name="Sivonen K."/>
            <person name="Pezzolesi L."/>
            <person name="Pistocchi R."/>
        </authorList>
    </citation>
    <scope>NUCLEOTIDE SEQUENCE [LARGE SCALE GENOMIC DNA]</scope>
    <source>
        <strain evidence="3">LRLZ20PSL1</strain>
    </source>
</reference>
<proteinExistence type="predicted"/>
<dbReference type="InterPro" id="IPR052181">
    <property type="entry name" value="5hmC_binding"/>
</dbReference>
<keyword evidence="3" id="KW-1185">Reference proteome</keyword>
<comment type="caution">
    <text evidence="2">The sequence shown here is derived from an EMBL/GenBank/DDBJ whole genome shotgun (WGS) entry which is preliminary data.</text>
</comment>